<proteinExistence type="predicted"/>
<sequence>MQRREGLEPIEAILFDLDGTLLRVQMEHFIPRYVERLAAYCSPHIKPRRFARAMLDAIRRLITEEGDGQVSNEQRLFTLLNQQLGIAESLVLESLAHYAEHHLDELQPLVHPIPLAQQIVNDCHRRAIPMVLATNPVFPRFMIEARMAWAELDKGLFRHLTSYENSRYCKPQAGYFAEIAALINVPPERCLMVGNDSSHDLAATAVGMQTFLVDTWLVERNEKKWPCHYRGDHRALQIFLEQL</sequence>
<dbReference type="InterPro" id="IPR051540">
    <property type="entry name" value="S-2-haloacid_dehalogenase"/>
</dbReference>
<dbReference type="SUPFAM" id="SSF56784">
    <property type="entry name" value="HAD-like"/>
    <property type="match status" value="1"/>
</dbReference>
<evidence type="ECO:0000313" key="2">
    <source>
        <dbReference type="EMBL" id="MBD1399690.1"/>
    </source>
</evidence>
<dbReference type="Pfam" id="PF00702">
    <property type="entry name" value="Hydrolase"/>
    <property type="match status" value="1"/>
</dbReference>
<dbReference type="EMBL" id="JACWUN010000003">
    <property type="protein sequence ID" value="MBD1399690.1"/>
    <property type="molecule type" value="Genomic_DNA"/>
</dbReference>
<organism evidence="2 3">
    <name type="scientific">Pelovirga terrestris</name>
    <dbReference type="NCBI Taxonomy" id="2771352"/>
    <lineage>
        <taxon>Bacteria</taxon>
        <taxon>Pseudomonadati</taxon>
        <taxon>Thermodesulfobacteriota</taxon>
        <taxon>Desulfuromonadia</taxon>
        <taxon>Geobacterales</taxon>
        <taxon>Geobacteraceae</taxon>
        <taxon>Pelovirga</taxon>
    </lineage>
</organism>
<protein>
    <submittedName>
        <fullName evidence="2">HAD family hydrolase</fullName>
    </submittedName>
</protein>
<dbReference type="InterPro" id="IPR023214">
    <property type="entry name" value="HAD_sf"/>
</dbReference>
<dbReference type="InterPro" id="IPR036412">
    <property type="entry name" value="HAD-like_sf"/>
</dbReference>
<evidence type="ECO:0000313" key="3">
    <source>
        <dbReference type="Proteomes" id="UP000632828"/>
    </source>
</evidence>
<dbReference type="PANTHER" id="PTHR43316:SF3">
    <property type="entry name" value="HALOACID DEHALOGENASE, TYPE II (AFU_ORTHOLOGUE AFUA_2G07750)-RELATED"/>
    <property type="match status" value="1"/>
</dbReference>
<keyword evidence="1 2" id="KW-0378">Hydrolase</keyword>
<dbReference type="CDD" id="cd01427">
    <property type="entry name" value="HAD_like"/>
    <property type="match status" value="1"/>
</dbReference>
<dbReference type="SFLD" id="SFLDS00003">
    <property type="entry name" value="Haloacid_Dehalogenase"/>
    <property type="match status" value="1"/>
</dbReference>
<comment type="caution">
    <text evidence="2">The sequence shown here is derived from an EMBL/GenBank/DDBJ whole genome shotgun (WGS) entry which is preliminary data.</text>
</comment>
<dbReference type="SFLD" id="SFLDG01129">
    <property type="entry name" value="C1.5:_HAD__Beta-PGM__Phosphata"/>
    <property type="match status" value="1"/>
</dbReference>
<keyword evidence="3" id="KW-1185">Reference proteome</keyword>
<name>A0A8J6UHQ7_9BACT</name>
<accession>A0A8J6UHQ7</accession>
<dbReference type="PANTHER" id="PTHR43316">
    <property type="entry name" value="HYDROLASE, HALOACID DELAHOGENASE-RELATED"/>
    <property type="match status" value="1"/>
</dbReference>
<dbReference type="AlphaFoldDB" id="A0A8J6UHQ7"/>
<dbReference type="GO" id="GO:0016787">
    <property type="term" value="F:hydrolase activity"/>
    <property type="evidence" value="ECO:0007669"/>
    <property type="project" value="UniProtKB-KW"/>
</dbReference>
<evidence type="ECO:0000256" key="1">
    <source>
        <dbReference type="ARBA" id="ARBA00022801"/>
    </source>
</evidence>
<dbReference type="RefSeq" id="WP_191153967.1">
    <property type="nucleotide sequence ID" value="NZ_JACWUN010000003.1"/>
</dbReference>
<dbReference type="Proteomes" id="UP000632828">
    <property type="component" value="Unassembled WGS sequence"/>
</dbReference>
<dbReference type="Gene3D" id="3.40.50.1000">
    <property type="entry name" value="HAD superfamily/HAD-like"/>
    <property type="match status" value="1"/>
</dbReference>
<reference evidence="2" key="1">
    <citation type="submission" date="2020-09" db="EMBL/GenBank/DDBJ databases">
        <title>Pelobacter alkaliphilus sp. nov., a novel anaerobic arsenate-reducing bacterium from terrestrial mud volcano.</title>
        <authorList>
            <person name="Khomyakova M.A."/>
            <person name="Merkel A.Y."/>
            <person name="Slobodkin A.I."/>
        </authorList>
    </citation>
    <scope>NUCLEOTIDE SEQUENCE</scope>
    <source>
        <strain evidence="2">M08fum</strain>
    </source>
</reference>
<gene>
    <name evidence="2" type="ORF">ICT70_03310</name>
</gene>